<dbReference type="RefSeq" id="WP_066197549.1">
    <property type="nucleotide sequence ID" value="NZ_JARMMB010000018.1"/>
</dbReference>
<protein>
    <submittedName>
        <fullName evidence="2">3-oxoacyl-ACP reductase</fullName>
    </submittedName>
</protein>
<accession>A0A2N0ZAT8</accession>
<comment type="caution">
    <text evidence="2">The sequence shown here is derived from an EMBL/GenBank/DDBJ whole genome shotgun (WGS) entry which is preliminary data.</text>
</comment>
<dbReference type="Pfam" id="PF13561">
    <property type="entry name" value="adh_short_C2"/>
    <property type="match status" value="1"/>
</dbReference>
<evidence type="ECO:0000256" key="1">
    <source>
        <dbReference type="ARBA" id="ARBA00006484"/>
    </source>
</evidence>
<organism evidence="2 3">
    <name type="scientific">Cytobacillus horneckiae</name>
    <dbReference type="NCBI Taxonomy" id="549687"/>
    <lineage>
        <taxon>Bacteria</taxon>
        <taxon>Bacillati</taxon>
        <taxon>Bacillota</taxon>
        <taxon>Bacilli</taxon>
        <taxon>Bacillales</taxon>
        <taxon>Bacillaceae</taxon>
        <taxon>Cytobacillus</taxon>
    </lineage>
</organism>
<dbReference type="InterPro" id="IPR036291">
    <property type="entry name" value="NAD(P)-bd_dom_sf"/>
</dbReference>
<gene>
    <name evidence="2" type="ORF">CWS20_23250</name>
</gene>
<dbReference type="SUPFAM" id="SSF51735">
    <property type="entry name" value="NAD(P)-binding Rossmann-fold domains"/>
    <property type="match status" value="1"/>
</dbReference>
<name>A0A2N0ZAT8_9BACI</name>
<dbReference type="PRINTS" id="PR00081">
    <property type="entry name" value="GDHRDH"/>
</dbReference>
<evidence type="ECO:0000313" key="2">
    <source>
        <dbReference type="EMBL" id="PKG26622.1"/>
    </source>
</evidence>
<dbReference type="InterPro" id="IPR050259">
    <property type="entry name" value="SDR"/>
</dbReference>
<reference evidence="2 3" key="1">
    <citation type="journal article" date="2010" name="Int. J. Syst. Evol. Microbiol.">
        <title>Bacillus horneckiae sp. nov., isolated from a spacecraft-assembly clean room.</title>
        <authorList>
            <person name="Vaishampayan P."/>
            <person name="Probst A."/>
            <person name="Krishnamurthi S."/>
            <person name="Ghosh S."/>
            <person name="Osman S."/>
            <person name="McDowall A."/>
            <person name="Ruckmani A."/>
            <person name="Mayilraj S."/>
            <person name="Venkateswaran K."/>
        </authorList>
    </citation>
    <scope>NUCLEOTIDE SEQUENCE [LARGE SCALE GENOMIC DNA]</scope>
    <source>
        <strain evidence="3">1PO1SC</strain>
    </source>
</reference>
<evidence type="ECO:0000313" key="3">
    <source>
        <dbReference type="Proteomes" id="UP000233343"/>
    </source>
</evidence>
<dbReference type="AlphaFoldDB" id="A0A2N0ZAT8"/>
<proteinExistence type="inferred from homology"/>
<dbReference type="CDD" id="cd05233">
    <property type="entry name" value="SDR_c"/>
    <property type="match status" value="1"/>
</dbReference>
<dbReference type="PANTHER" id="PTHR42879:SF2">
    <property type="entry name" value="3-OXOACYL-[ACYL-CARRIER-PROTEIN] REDUCTASE FABG"/>
    <property type="match status" value="1"/>
</dbReference>
<dbReference type="EMBL" id="PISD01000063">
    <property type="protein sequence ID" value="PKG26622.1"/>
    <property type="molecule type" value="Genomic_DNA"/>
</dbReference>
<dbReference type="Proteomes" id="UP000233343">
    <property type="component" value="Unassembled WGS sequence"/>
</dbReference>
<comment type="similarity">
    <text evidence="1">Belongs to the short-chain dehydrogenases/reductases (SDR) family.</text>
</comment>
<dbReference type="Gene3D" id="3.40.50.720">
    <property type="entry name" value="NAD(P)-binding Rossmann-like Domain"/>
    <property type="match status" value="1"/>
</dbReference>
<keyword evidence="3" id="KW-1185">Reference proteome</keyword>
<dbReference type="PANTHER" id="PTHR42879">
    <property type="entry name" value="3-OXOACYL-(ACYL-CARRIER-PROTEIN) REDUCTASE"/>
    <property type="match status" value="1"/>
</dbReference>
<sequence length="248" mass="27361">MNLDLNGKNILITGAAKGIGRELALAAAKEGANIAVHYLTAEKEANQTVDEILQAGGKAYPFYADISKIEEVEIMRKEIEQNLGRIHYVVNNAGFVQIKSFFQYRPEEWRREMDVCFYGVLNLAYIFIPGMVTDNHGKFINIIGDSARTGDTRLIMSAAARNGAVSFLKSLAKDVGNSSIQCNTVALGMIDKGEFPDNMIARMMKQYPLRRLGKTDDITGMVLFLLSSKSEWITGQVFAVNGGYSMIG</sequence>
<dbReference type="InterPro" id="IPR002347">
    <property type="entry name" value="SDR_fam"/>
</dbReference>